<comment type="function">
    <text evidence="5 6">Responsible for the release of ribosomes from messenger RNA at the termination of protein biosynthesis. May increase the efficiency of translation by recycling ribosomes from one round of translation to another.</text>
</comment>
<gene>
    <name evidence="6" type="primary">frr</name>
    <name evidence="9" type="ORF">L21SP4_00747</name>
</gene>
<dbReference type="GO" id="GO:0006415">
    <property type="term" value="P:translational termination"/>
    <property type="evidence" value="ECO:0007669"/>
    <property type="project" value="UniProtKB-UniRule"/>
</dbReference>
<evidence type="ECO:0000259" key="8">
    <source>
        <dbReference type="Pfam" id="PF01765"/>
    </source>
</evidence>
<dbReference type="Gene3D" id="1.10.132.20">
    <property type="entry name" value="Ribosome-recycling factor"/>
    <property type="match status" value="1"/>
</dbReference>
<dbReference type="GO" id="GO:0005737">
    <property type="term" value="C:cytoplasm"/>
    <property type="evidence" value="ECO:0007669"/>
    <property type="project" value="UniProtKB-SubCell"/>
</dbReference>
<protein>
    <recommendedName>
        <fullName evidence="6">Ribosome-recycling factor</fullName>
        <shortName evidence="6">RRF</shortName>
    </recommendedName>
    <alternativeName>
        <fullName evidence="6">Ribosome-releasing factor</fullName>
    </alternativeName>
</protein>
<comment type="subcellular location">
    <subcellularLocation>
        <location evidence="1 6">Cytoplasm</location>
    </subcellularLocation>
</comment>
<dbReference type="InterPro" id="IPR023584">
    <property type="entry name" value="Ribosome_recyc_fac_dom"/>
</dbReference>
<evidence type="ECO:0000313" key="10">
    <source>
        <dbReference type="Proteomes" id="UP000035268"/>
    </source>
</evidence>
<dbReference type="KEGG" id="vbl:L21SP4_00747"/>
<evidence type="ECO:0000256" key="4">
    <source>
        <dbReference type="ARBA" id="ARBA00022917"/>
    </source>
</evidence>
<evidence type="ECO:0000256" key="1">
    <source>
        <dbReference type="ARBA" id="ARBA00004496"/>
    </source>
</evidence>
<reference evidence="9 10" key="2">
    <citation type="journal article" date="2016" name="ISME J.">
        <title>Characterization of the first cultured representative of Verrucomicrobia subdivision 5 indicates the proposal of a novel phylum.</title>
        <authorList>
            <person name="Spring S."/>
            <person name="Bunk B."/>
            <person name="Sproer C."/>
            <person name="Schumann P."/>
            <person name="Rohde M."/>
            <person name="Tindall B.J."/>
            <person name="Klenk H.P."/>
        </authorList>
    </citation>
    <scope>NUCLEOTIDE SEQUENCE [LARGE SCALE GENOMIC DNA]</scope>
    <source>
        <strain evidence="9 10">L21-Fru-AB</strain>
    </source>
</reference>
<keyword evidence="7" id="KW-0175">Coiled coil</keyword>
<dbReference type="PANTHER" id="PTHR20982">
    <property type="entry name" value="RIBOSOME RECYCLING FACTOR"/>
    <property type="match status" value="1"/>
</dbReference>
<dbReference type="NCBIfam" id="TIGR00496">
    <property type="entry name" value="frr"/>
    <property type="match status" value="1"/>
</dbReference>
<organism evidence="9 10">
    <name type="scientific">Kiritimatiella glycovorans</name>
    <dbReference type="NCBI Taxonomy" id="1307763"/>
    <lineage>
        <taxon>Bacteria</taxon>
        <taxon>Pseudomonadati</taxon>
        <taxon>Kiritimatiellota</taxon>
        <taxon>Kiritimatiellia</taxon>
        <taxon>Kiritimatiellales</taxon>
        <taxon>Kiritimatiellaceae</taxon>
        <taxon>Kiritimatiella</taxon>
    </lineage>
</organism>
<feature type="domain" description="Ribosome recycling factor" evidence="8">
    <location>
        <begin position="22"/>
        <end position="185"/>
    </location>
</feature>
<feature type="coiled-coil region" evidence="7">
    <location>
        <begin position="127"/>
        <end position="161"/>
    </location>
</feature>
<dbReference type="PANTHER" id="PTHR20982:SF3">
    <property type="entry name" value="MITOCHONDRIAL RIBOSOME RECYCLING FACTOR PSEUDO 1"/>
    <property type="match status" value="1"/>
</dbReference>
<name>A0A0G3EGS9_9BACT</name>
<dbReference type="RefSeq" id="WP_052881383.1">
    <property type="nucleotide sequence ID" value="NZ_CP010904.1"/>
</dbReference>
<dbReference type="Proteomes" id="UP000035268">
    <property type="component" value="Chromosome"/>
</dbReference>
<dbReference type="PATRIC" id="fig|1609981.3.peg.780"/>
<keyword evidence="4 6" id="KW-0648">Protein biosynthesis</keyword>
<dbReference type="HAMAP" id="MF_00040">
    <property type="entry name" value="RRF"/>
    <property type="match status" value="1"/>
</dbReference>
<dbReference type="InterPro" id="IPR036191">
    <property type="entry name" value="RRF_sf"/>
</dbReference>
<sequence>MNTLEDVLKDTRERMDKAVEYLQDELSGLRTGKASPSLVENITVDYYGTPTRLRDIANIATPEARLITISPFDPSSLQAIEKAITAANLGITPMNDGRIIRIPIPELTEERREELSKVAKRMTEEQRVAVRNVRREANDQIKQLQKNGDITEDDRDDALEETQKLTDRHIKSMDEMLEAKTTEMMEV</sequence>
<accession>A0A0G3EGS9</accession>
<dbReference type="OrthoDB" id="9804006at2"/>
<evidence type="ECO:0000256" key="7">
    <source>
        <dbReference type="SAM" id="Coils"/>
    </source>
</evidence>
<evidence type="ECO:0000256" key="6">
    <source>
        <dbReference type="HAMAP-Rule" id="MF_00040"/>
    </source>
</evidence>
<dbReference type="FunFam" id="1.10.132.20:FF:000001">
    <property type="entry name" value="Ribosome-recycling factor"/>
    <property type="match status" value="1"/>
</dbReference>
<reference evidence="10" key="1">
    <citation type="submission" date="2015-02" db="EMBL/GenBank/DDBJ databases">
        <title>Description and complete genome sequence of the first cultured representative of the subdivision 5 of the Verrucomicrobia phylum.</title>
        <authorList>
            <person name="Spring S."/>
            <person name="Bunk B."/>
            <person name="Sproer C."/>
            <person name="Klenk H.-P."/>
        </authorList>
    </citation>
    <scope>NUCLEOTIDE SEQUENCE [LARGE SCALE GENOMIC DNA]</scope>
    <source>
        <strain evidence="10">L21-Fru-AB</strain>
    </source>
</reference>
<evidence type="ECO:0000313" key="9">
    <source>
        <dbReference type="EMBL" id="AKJ64015.1"/>
    </source>
</evidence>
<dbReference type="CDD" id="cd00520">
    <property type="entry name" value="RRF"/>
    <property type="match status" value="1"/>
</dbReference>
<dbReference type="EMBL" id="CP010904">
    <property type="protein sequence ID" value="AKJ64015.1"/>
    <property type="molecule type" value="Genomic_DNA"/>
</dbReference>
<evidence type="ECO:0000256" key="5">
    <source>
        <dbReference type="ARBA" id="ARBA00025050"/>
    </source>
</evidence>
<dbReference type="GO" id="GO:0043023">
    <property type="term" value="F:ribosomal large subunit binding"/>
    <property type="evidence" value="ECO:0007669"/>
    <property type="project" value="TreeGrafter"/>
</dbReference>
<dbReference type="FunFam" id="3.30.1360.40:FF:000001">
    <property type="entry name" value="Ribosome-recycling factor"/>
    <property type="match status" value="1"/>
</dbReference>
<dbReference type="SUPFAM" id="SSF55194">
    <property type="entry name" value="Ribosome recycling factor, RRF"/>
    <property type="match status" value="1"/>
</dbReference>
<dbReference type="InterPro" id="IPR002661">
    <property type="entry name" value="Ribosome_recyc_fac"/>
</dbReference>
<comment type="similarity">
    <text evidence="2 6">Belongs to the RRF family.</text>
</comment>
<dbReference type="Gene3D" id="3.30.1360.40">
    <property type="match status" value="1"/>
</dbReference>
<dbReference type="AlphaFoldDB" id="A0A0G3EGS9"/>
<dbReference type="STRING" id="1307763.L21SP4_00747"/>
<dbReference type="Pfam" id="PF01765">
    <property type="entry name" value="RRF"/>
    <property type="match status" value="1"/>
</dbReference>
<evidence type="ECO:0000256" key="2">
    <source>
        <dbReference type="ARBA" id="ARBA00005912"/>
    </source>
</evidence>
<evidence type="ECO:0000256" key="3">
    <source>
        <dbReference type="ARBA" id="ARBA00022490"/>
    </source>
</evidence>
<keyword evidence="10" id="KW-1185">Reference proteome</keyword>
<keyword evidence="3 6" id="KW-0963">Cytoplasm</keyword>
<proteinExistence type="inferred from homology"/>